<reference evidence="2 3" key="1">
    <citation type="submission" date="2018-03" db="EMBL/GenBank/DDBJ databases">
        <title>Genomic Encyclopedia of Archaeal and Bacterial Type Strains, Phase II (KMG-II): from individual species to whole genera.</title>
        <authorList>
            <person name="Goeker M."/>
        </authorList>
    </citation>
    <scope>NUCLEOTIDE SEQUENCE [LARGE SCALE GENOMIC DNA]</scope>
    <source>
        <strain evidence="2 3">DSM 101533</strain>
    </source>
</reference>
<proteinExistence type="predicted"/>
<protein>
    <submittedName>
        <fullName evidence="2">Benzylsuccinate CoA-transferase BbsF subunit</fullName>
    </submittedName>
</protein>
<dbReference type="Proteomes" id="UP000238007">
    <property type="component" value="Unassembled WGS sequence"/>
</dbReference>
<evidence type="ECO:0000313" key="2">
    <source>
        <dbReference type="EMBL" id="PRY75531.1"/>
    </source>
</evidence>
<dbReference type="InterPro" id="IPR003673">
    <property type="entry name" value="CoA-Trfase_fam_III"/>
</dbReference>
<evidence type="ECO:0000313" key="3">
    <source>
        <dbReference type="Proteomes" id="UP000238007"/>
    </source>
</evidence>
<dbReference type="InterPro" id="IPR023606">
    <property type="entry name" value="CoA-Trfase_III_dom_1_sf"/>
</dbReference>
<accession>A0A2T0VVD1</accession>
<dbReference type="PANTHER" id="PTHR48207">
    <property type="entry name" value="SUCCINATE--HYDROXYMETHYLGLUTARATE COA-TRANSFERASE"/>
    <property type="match status" value="1"/>
</dbReference>
<dbReference type="AlphaFoldDB" id="A0A2T0VVD1"/>
<comment type="caution">
    <text evidence="2">The sequence shown here is derived from an EMBL/GenBank/DDBJ whole genome shotgun (WGS) entry which is preliminary data.</text>
</comment>
<dbReference type="GO" id="GO:0008410">
    <property type="term" value="F:CoA-transferase activity"/>
    <property type="evidence" value="ECO:0007669"/>
    <property type="project" value="TreeGrafter"/>
</dbReference>
<dbReference type="Gene3D" id="3.30.1540.10">
    <property type="entry name" value="formyl-coa transferase, domain 3"/>
    <property type="match status" value="1"/>
</dbReference>
<dbReference type="Gene3D" id="3.40.50.10540">
    <property type="entry name" value="Crotonobetainyl-coa:carnitine coa-transferase, domain 1"/>
    <property type="match status" value="1"/>
</dbReference>
<name>A0A2T0VVD1_9RHOB</name>
<gene>
    <name evidence="2" type="ORF">CLV80_112118</name>
</gene>
<sequence>MTVDDELPLEGMRVIDLTSTIAGPTVTRHLADFGAEVIKIETAKRPDIARLAPPYAPTKDPLNRSGYFAAYNAGKRSMAVDLSLAEGRAILRDLVMVSDVLVEAFRPGVMARLGLTYDVIHNWNPRIVMASHSLQGQTGPRATLRGFGHLSSAATGWFDITGEANAPPVGPYSAYTDFMSWPVLLSAIMLALEVRDDTGEGSYIDHAHVDTSAYLAAPELLAVQWGIKIERDGNHEEHVCPNNAYRCRGPDAWCAITVETERDWTVLGVVLGLAPDNVSRYKSLAARKADEQALDKEIEAYTCAWNAAELADALSAQGVAASKVYLAEDLFAEVQLSMSGAFRQLKHDDHGNHAVLSPSFQIDGMISGPNRPFPSFDADSDVLCQDLLGYDATHISTLRAKGALG</sequence>
<keyword evidence="1 2" id="KW-0808">Transferase</keyword>
<evidence type="ECO:0000256" key="1">
    <source>
        <dbReference type="ARBA" id="ARBA00022679"/>
    </source>
</evidence>
<dbReference type="PANTHER" id="PTHR48207:SF3">
    <property type="entry name" value="SUCCINATE--HYDROXYMETHYLGLUTARATE COA-TRANSFERASE"/>
    <property type="match status" value="1"/>
</dbReference>
<dbReference type="InterPro" id="IPR050483">
    <property type="entry name" value="CoA-transferase_III_domain"/>
</dbReference>
<dbReference type="RefSeq" id="WP_106358876.1">
    <property type="nucleotide sequence ID" value="NZ_PVTP01000012.1"/>
</dbReference>
<dbReference type="InterPro" id="IPR044855">
    <property type="entry name" value="CoA-Trfase_III_dom3_sf"/>
</dbReference>
<keyword evidence="3" id="KW-1185">Reference proteome</keyword>
<dbReference type="Pfam" id="PF02515">
    <property type="entry name" value="CoA_transf_3"/>
    <property type="match status" value="1"/>
</dbReference>
<dbReference type="EMBL" id="PVTP01000012">
    <property type="protein sequence ID" value="PRY75531.1"/>
    <property type="molecule type" value="Genomic_DNA"/>
</dbReference>
<dbReference type="SUPFAM" id="SSF89796">
    <property type="entry name" value="CoA-transferase family III (CaiB/BaiF)"/>
    <property type="match status" value="1"/>
</dbReference>
<dbReference type="OrthoDB" id="7208981at2"/>
<organism evidence="2 3">
    <name type="scientific">Yoonia maritima</name>
    <dbReference type="NCBI Taxonomy" id="1435347"/>
    <lineage>
        <taxon>Bacteria</taxon>
        <taxon>Pseudomonadati</taxon>
        <taxon>Pseudomonadota</taxon>
        <taxon>Alphaproteobacteria</taxon>
        <taxon>Rhodobacterales</taxon>
        <taxon>Paracoccaceae</taxon>
        <taxon>Yoonia</taxon>
    </lineage>
</organism>